<accession>A0A5A9XUB4</accession>
<evidence type="ECO:0008006" key="3">
    <source>
        <dbReference type="Google" id="ProtNLM"/>
    </source>
</evidence>
<reference evidence="1 2" key="1">
    <citation type="submission" date="2019-04" db="EMBL/GenBank/DDBJ databases">
        <title>Geobacter ruber sp. nov., ferric-reducing bacteria isolated from paddy soil.</title>
        <authorList>
            <person name="Xu Z."/>
            <person name="Masuda Y."/>
            <person name="Itoh H."/>
            <person name="Senoo K."/>
        </authorList>
    </citation>
    <scope>NUCLEOTIDE SEQUENCE [LARGE SCALE GENOMIC DNA]</scope>
    <source>
        <strain evidence="1 2">Red88</strain>
    </source>
</reference>
<gene>
    <name evidence="1" type="ORF">ET418_01280</name>
</gene>
<proteinExistence type="predicted"/>
<dbReference type="RefSeq" id="WP_149305762.1">
    <property type="nucleotide sequence ID" value="NZ_SRSD01000001.1"/>
</dbReference>
<comment type="caution">
    <text evidence="1">The sequence shown here is derived from an EMBL/GenBank/DDBJ whole genome shotgun (WGS) entry which is preliminary data.</text>
</comment>
<name>A0A5A9XUB4_9BACT</name>
<dbReference type="AlphaFoldDB" id="A0A5A9XUB4"/>
<evidence type="ECO:0000313" key="1">
    <source>
        <dbReference type="EMBL" id="KAA0895181.1"/>
    </source>
</evidence>
<sequence length="62" mass="7260">MKRPSLSRRLTVRFSEIHFWRLQQIAEHEGTDAAAIIRHLVARFVASDLRTKTVDERGYAHD</sequence>
<protein>
    <recommendedName>
        <fullName evidence="3">Ribbon-helix-helix protein, copG family</fullName>
    </recommendedName>
</protein>
<dbReference type="Proteomes" id="UP000324298">
    <property type="component" value="Unassembled WGS sequence"/>
</dbReference>
<keyword evidence="2" id="KW-1185">Reference proteome</keyword>
<dbReference type="EMBL" id="SRSD01000001">
    <property type="protein sequence ID" value="KAA0895181.1"/>
    <property type="molecule type" value="Genomic_DNA"/>
</dbReference>
<evidence type="ECO:0000313" key="2">
    <source>
        <dbReference type="Proteomes" id="UP000324298"/>
    </source>
</evidence>
<organism evidence="1 2">
    <name type="scientific">Oryzomonas rubra</name>
    <dbReference type="NCBI Taxonomy" id="2509454"/>
    <lineage>
        <taxon>Bacteria</taxon>
        <taxon>Pseudomonadati</taxon>
        <taxon>Thermodesulfobacteriota</taxon>
        <taxon>Desulfuromonadia</taxon>
        <taxon>Geobacterales</taxon>
        <taxon>Geobacteraceae</taxon>
        <taxon>Oryzomonas</taxon>
    </lineage>
</organism>